<organism evidence="2 3">
    <name type="scientific">Mus caroli</name>
    <name type="common">Ryukyu mouse</name>
    <name type="synonym">Ricefield mouse</name>
    <dbReference type="NCBI Taxonomy" id="10089"/>
    <lineage>
        <taxon>Eukaryota</taxon>
        <taxon>Metazoa</taxon>
        <taxon>Chordata</taxon>
        <taxon>Craniata</taxon>
        <taxon>Vertebrata</taxon>
        <taxon>Euteleostomi</taxon>
        <taxon>Mammalia</taxon>
        <taxon>Eutheria</taxon>
        <taxon>Euarchontoglires</taxon>
        <taxon>Glires</taxon>
        <taxon>Rodentia</taxon>
        <taxon>Myomorpha</taxon>
        <taxon>Muroidea</taxon>
        <taxon>Muridae</taxon>
        <taxon>Murinae</taxon>
        <taxon>Mus</taxon>
        <taxon>Mus</taxon>
    </lineage>
</organism>
<name>A0A6P5Q367_MUSCR</name>
<dbReference type="GeneID" id="110300540"/>
<proteinExistence type="predicted"/>
<dbReference type="CTD" id="103350686"/>
<dbReference type="Proteomes" id="UP000515126">
    <property type="component" value="Chromosome 8"/>
</dbReference>
<dbReference type="KEGG" id="mcal:110300540"/>
<gene>
    <name evidence="3" type="primary">C8H4orf51</name>
</gene>
<sequence>MTHFLYLTPEIPLPFSPLTSTEFELIRRKAQQLWQDETRWSASSTTTYSGSYREKQLDEATCKRLAQRVGQPQFEYKPTPLPGSSAYHTLPGHAGSQDAADGKGRLPDIASPSRDSPLNIKHKVTCFKPGLVGHAVISALKGAQVRRITSSRAHQIWGSEVPCPTFLAYRGLRMSPSMQPKKPGFELLMSYRNRGKALLKRLQRQWDYESKLGSSEDSGTDRFSSNTSGSSGRKFK</sequence>
<feature type="region of interest" description="Disordered" evidence="1">
    <location>
        <begin position="210"/>
        <end position="236"/>
    </location>
</feature>
<feature type="region of interest" description="Disordered" evidence="1">
    <location>
        <begin position="73"/>
        <end position="116"/>
    </location>
</feature>
<accession>A0A6P5Q367</accession>
<reference evidence="3" key="1">
    <citation type="submission" date="2025-08" db="UniProtKB">
        <authorList>
            <consortium name="RefSeq"/>
        </authorList>
    </citation>
    <scope>IDENTIFICATION</scope>
</reference>
<dbReference type="RefSeq" id="XP_021026409.1">
    <property type="nucleotide sequence ID" value="XM_021170750.2"/>
</dbReference>
<keyword evidence="2" id="KW-1185">Reference proteome</keyword>
<dbReference type="AlphaFoldDB" id="A0A6P5Q367"/>
<feature type="compositionally biased region" description="Polar residues" evidence="1">
    <location>
        <begin position="212"/>
        <end position="236"/>
    </location>
</feature>
<dbReference type="InterPro" id="IPR031708">
    <property type="entry name" value="DUF4722"/>
</dbReference>
<evidence type="ECO:0000313" key="3">
    <source>
        <dbReference type="RefSeq" id="XP_021026409.1"/>
    </source>
</evidence>
<dbReference type="Pfam" id="PF15849">
    <property type="entry name" value="DUF4722"/>
    <property type="match status" value="2"/>
</dbReference>
<evidence type="ECO:0000256" key="1">
    <source>
        <dbReference type="SAM" id="MobiDB-lite"/>
    </source>
</evidence>
<protein>
    <submittedName>
        <fullName evidence="3">Uncharacterized protein C4orf51 homolog isoform X1</fullName>
    </submittedName>
</protein>
<evidence type="ECO:0000313" key="2">
    <source>
        <dbReference type="Proteomes" id="UP000515126"/>
    </source>
</evidence>